<keyword evidence="1" id="KW-0472">Membrane</keyword>
<organism evidence="3 5">
    <name type="scientific">Teladorsagia circumcincta</name>
    <name type="common">Brown stomach worm</name>
    <name type="synonym">Ostertagia circumcincta</name>
    <dbReference type="NCBI Taxonomy" id="45464"/>
    <lineage>
        <taxon>Eukaryota</taxon>
        <taxon>Metazoa</taxon>
        <taxon>Ecdysozoa</taxon>
        <taxon>Nematoda</taxon>
        <taxon>Chromadorea</taxon>
        <taxon>Rhabditida</taxon>
        <taxon>Rhabditina</taxon>
        <taxon>Rhabditomorpha</taxon>
        <taxon>Strongyloidea</taxon>
        <taxon>Trichostrongylidae</taxon>
        <taxon>Teladorsagia</taxon>
    </lineage>
</organism>
<keyword evidence="1" id="KW-0812">Transmembrane</keyword>
<protein>
    <recommendedName>
        <fullName evidence="2">GOLD domain-containing protein</fullName>
    </recommendedName>
</protein>
<keyword evidence="5" id="KW-1185">Reference proteome</keyword>
<evidence type="ECO:0000313" key="4">
    <source>
        <dbReference type="EMBL" id="PIO59367.1"/>
    </source>
</evidence>
<dbReference type="Pfam" id="PF01105">
    <property type="entry name" value="EMP24_GP25L"/>
    <property type="match status" value="1"/>
</dbReference>
<proteinExistence type="predicted"/>
<name>A0A2G9T534_TELCI</name>
<feature type="transmembrane region" description="Helical" evidence="1">
    <location>
        <begin position="15"/>
        <end position="34"/>
    </location>
</feature>
<dbReference type="InterPro" id="IPR009038">
    <property type="entry name" value="GOLD_dom"/>
</dbReference>
<dbReference type="OrthoDB" id="5830991at2759"/>
<reference evidence="3 5" key="1">
    <citation type="submission" date="2015-09" db="EMBL/GenBank/DDBJ databases">
        <title>Draft genome of the parasitic nematode Teladorsagia circumcincta isolate WARC Sus (inbred).</title>
        <authorList>
            <person name="Mitreva M."/>
        </authorList>
    </citation>
    <scope>NUCLEOTIDE SEQUENCE [LARGE SCALE GENOMIC DNA]</scope>
    <source>
        <strain evidence="3 5">S</strain>
    </source>
</reference>
<evidence type="ECO:0000313" key="3">
    <source>
        <dbReference type="EMBL" id="PIO52460.1"/>
    </source>
</evidence>
<evidence type="ECO:0000259" key="2">
    <source>
        <dbReference type="Pfam" id="PF01105"/>
    </source>
</evidence>
<gene>
    <name evidence="4" type="ORF">TELCIR_19173</name>
    <name evidence="3" type="ORF">TELCIR_26234</name>
</gene>
<accession>A0A2G9T534</accession>
<feature type="domain" description="GOLD" evidence="2">
    <location>
        <begin position="4"/>
        <end position="35"/>
    </location>
</feature>
<dbReference type="EMBL" id="KZ358032">
    <property type="protein sequence ID" value="PIO59367.1"/>
    <property type="molecule type" value="Genomic_DNA"/>
</dbReference>
<dbReference type="EMBL" id="KZ428021">
    <property type="protein sequence ID" value="PIO52460.1"/>
    <property type="molecule type" value="Genomic_DNA"/>
</dbReference>
<evidence type="ECO:0000313" key="5">
    <source>
        <dbReference type="Proteomes" id="UP000230423"/>
    </source>
</evidence>
<dbReference type="AlphaFoldDB" id="A0A2G9T534"/>
<keyword evidence="1" id="KW-1133">Transmembrane helix</keyword>
<evidence type="ECO:0000256" key="1">
    <source>
        <dbReference type="SAM" id="Phobius"/>
    </source>
</evidence>
<dbReference type="Proteomes" id="UP000230423">
    <property type="component" value="Unassembled WGS sequence"/>
</dbReference>
<sequence>MNANLDRVTFWSCTHTLVMMGVGALQVFLIRSLFEDNSKVGRLLRRGKSGY</sequence>